<dbReference type="RefSeq" id="XP_033654109.1">
    <property type="nucleotide sequence ID" value="XM_033801880.1"/>
</dbReference>
<evidence type="ECO:0000256" key="3">
    <source>
        <dbReference type="ARBA" id="ARBA00022801"/>
    </source>
</evidence>
<dbReference type="Gene3D" id="2.115.10.20">
    <property type="entry name" value="Glycosyl hydrolase domain, family 43"/>
    <property type="match status" value="1"/>
</dbReference>
<organism evidence="7 8">
    <name type="scientific">Westerdykella ornata</name>
    <dbReference type="NCBI Taxonomy" id="318751"/>
    <lineage>
        <taxon>Eukaryota</taxon>
        <taxon>Fungi</taxon>
        <taxon>Dikarya</taxon>
        <taxon>Ascomycota</taxon>
        <taxon>Pezizomycotina</taxon>
        <taxon>Dothideomycetes</taxon>
        <taxon>Pleosporomycetidae</taxon>
        <taxon>Pleosporales</taxon>
        <taxon>Sporormiaceae</taxon>
        <taxon>Westerdykella</taxon>
    </lineage>
</organism>
<dbReference type="AlphaFoldDB" id="A0A6A6JIU0"/>
<dbReference type="CDD" id="cd18820">
    <property type="entry name" value="GH43_LbAraf43-like"/>
    <property type="match status" value="1"/>
</dbReference>
<dbReference type="InterPro" id="IPR006710">
    <property type="entry name" value="Glyco_hydro_43"/>
</dbReference>
<dbReference type="EMBL" id="ML986493">
    <property type="protein sequence ID" value="KAF2276570.1"/>
    <property type="molecule type" value="Genomic_DNA"/>
</dbReference>
<evidence type="ECO:0000256" key="1">
    <source>
        <dbReference type="ARBA" id="ARBA00009865"/>
    </source>
</evidence>
<dbReference type="GO" id="GO:0005975">
    <property type="term" value="P:carbohydrate metabolic process"/>
    <property type="evidence" value="ECO:0007669"/>
    <property type="project" value="InterPro"/>
</dbReference>
<evidence type="ECO:0000256" key="5">
    <source>
        <dbReference type="PIRSR" id="PIRSR606710-2"/>
    </source>
</evidence>
<dbReference type="InterPro" id="IPR023296">
    <property type="entry name" value="Glyco_hydro_beta-prop_sf"/>
</dbReference>
<dbReference type="Pfam" id="PF04616">
    <property type="entry name" value="Glyco_hydro_43"/>
    <property type="match status" value="1"/>
</dbReference>
<accession>A0A6A6JIU0</accession>
<evidence type="ECO:0000313" key="8">
    <source>
        <dbReference type="Proteomes" id="UP000800097"/>
    </source>
</evidence>
<dbReference type="Proteomes" id="UP000800097">
    <property type="component" value="Unassembled WGS sequence"/>
</dbReference>
<evidence type="ECO:0000256" key="4">
    <source>
        <dbReference type="ARBA" id="ARBA00023295"/>
    </source>
</evidence>
<sequence>MENTTFPDMHLQMPRSYNDVILNITETTTPDPYVIFDNGTYYMTFTAGDRIEIWSADSLFNFESRSHKVTIWRPPPSTPYSGDIWAPELHSLQGRWYVYFAADDPRTLRPNHSHRMYVLEGPPSSESPLQPEKWTFHGRVDGLPEDQWAIDGTVIHLHGHDYFVYSGWPLGVVDTESKQELFIARMTTPTSCVPHTQRPPTRISTPNYQWEYSGTSGINEGPQLLVSPDGGRWVGLVYSCAGSWTAEYKMAVLEYVGGDPCVEGSWRKWPEPLLTCKRDGRPPYGPGHGNFVCVGGEDQGREVWGVFHATDARTGWEGRRARVMRVGWGPKGPYMGRGECGVAVGDVEGFLYGGNPGVCSVLDMRPR</sequence>
<keyword evidence="4 6" id="KW-0326">Glycosidase</keyword>
<dbReference type="PANTHER" id="PTHR43817">
    <property type="entry name" value="GLYCOSYL HYDROLASE"/>
    <property type="match status" value="1"/>
</dbReference>
<keyword evidence="8" id="KW-1185">Reference proteome</keyword>
<evidence type="ECO:0000256" key="2">
    <source>
        <dbReference type="ARBA" id="ARBA00022729"/>
    </source>
</evidence>
<protein>
    <submittedName>
        <fullName evidence="7">Alpha-L-arabinofuranosidase II</fullName>
    </submittedName>
</protein>
<keyword evidence="2" id="KW-0732">Signal</keyword>
<comment type="similarity">
    <text evidence="1 6">Belongs to the glycosyl hydrolase 43 family.</text>
</comment>
<reference evidence="7" key="1">
    <citation type="journal article" date="2020" name="Stud. Mycol.">
        <title>101 Dothideomycetes genomes: a test case for predicting lifestyles and emergence of pathogens.</title>
        <authorList>
            <person name="Haridas S."/>
            <person name="Albert R."/>
            <person name="Binder M."/>
            <person name="Bloem J."/>
            <person name="Labutti K."/>
            <person name="Salamov A."/>
            <person name="Andreopoulos B."/>
            <person name="Baker S."/>
            <person name="Barry K."/>
            <person name="Bills G."/>
            <person name="Bluhm B."/>
            <person name="Cannon C."/>
            <person name="Castanera R."/>
            <person name="Culley D."/>
            <person name="Daum C."/>
            <person name="Ezra D."/>
            <person name="Gonzalez J."/>
            <person name="Henrissat B."/>
            <person name="Kuo A."/>
            <person name="Liang C."/>
            <person name="Lipzen A."/>
            <person name="Lutzoni F."/>
            <person name="Magnuson J."/>
            <person name="Mondo S."/>
            <person name="Nolan M."/>
            <person name="Ohm R."/>
            <person name="Pangilinan J."/>
            <person name="Park H.-J."/>
            <person name="Ramirez L."/>
            <person name="Alfaro M."/>
            <person name="Sun H."/>
            <person name="Tritt A."/>
            <person name="Yoshinaga Y."/>
            <person name="Zwiers L.-H."/>
            <person name="Turgeon B."/>
            <person name="Goodwin S."/>
            <person name="Spatafora J."/>
            <person name="Crous P."/>
            <person name="Grigoriev I."/>
        </authorList>
    </citation>
    <scope>NUCLEOTIDE SEQUENCE</scope>
    <source>
        <strain evidence="7">CBS 379.55</strain>
    </source>
</reference>
<name>A0A6A6JIU0_WESOR</name>
<dbReference type="OrthoDB" id="272289at2759"/>
<dbReference type="GO" id="GO:0004553">
    <property type="term" value="F:hydrolase activity, hydrolyzing O-glycosyl compounds"/>
    <property type="evidence" value="ECO:0007669"/>
    <property type="project" value="InterPro"/>
</dbReference>
<dbReference type="GeneID" id="54555055"/>
<keyword evidence="3 6" id="KW-0378">Hydrolase</keyword>
<evidence type="ECO:0000313" key="7">
    <source>
        <dbReference type="EMBL" id="KAF2276570.1"/>
    </source>
</evidence>
<gene>
    <name evidence="7" type="ORF">EI97DRAFT_473744</name>
</gene>
<feature type="site" description="Important for catalytic activity, responsible for pKa modulation of the active site Glu and correct orientation of both the proton donor and substrate" evidence="5">
    <location>
        <position position="151"/>
    </location>
</feature>
<dbReference type="PANTHER" id="PTHR43817:SF1">
    <property type="entry name" value="HYDROLASE, FAMILY 43, PUTATIVE (AFU_ORTHOLOGUE AFUA_3G01660)-RELATED"/>
    <property type="match status" value="1"/>
</dbReference>
<proteinExistence type="inferred from homology"/>
<evidence type="ECO:0000256" key="6">
    <source>
        <dbReference type="RuleBase" id="RU361187"/>
    </source>
</evidence>
<dbReference type="SUPFAM" id="SSF75005">
    <property type="entry name" value="Arabinanase/levansucrase/invertase"/>
    <property type="match status" value="1"/>
</dbReference>